<organism evidence="1">
    <name type="scientific">Pyrodinium bahamense</name>
    <dbReference type="NCBI Taxonomy" id="73915"/>
    <lineage>
        <taxon>Eukaryota</taxon>
        <taxon>Sar</taxon>
        <taxon>Alveolata</taxon>
        <taxon>Dinophyceae</taxon>
        <taxon>Gonyaulacales</taxon>
        <taxon>Pyrocystaceae</taxon>
        <taxon>Pyrodinium</taxon>
    </lineage>
</organism>
<protein>
    <submittedName>
        <fullName evidence="1">Uncharacterized protein</fullName>
    </submittedName>
</protein>
<proteinExistence type="predicted"/>
<dbReference type="EMBL" id="HBEG01050988">
    <property type="protein sequence ID" value="CAD8387276.1"/>
    <property type="molecule type" value="Transcribed_RNA"/>
</dbReference>
<name>A0A7S0FWP4_9DINO</name>
<sequence length="130" mass="14590">MTDGKVSIGRVFDVKQVLLAYNQQNPQNPVDVEGMPTGPEWDVEDYFPRATAQQKIFYFDFRRGQEWSGTSPRMVIGFYNMLFRCGDGDNLALSELDHFLLSDAERDTLARAADALGLPVEGPLKVVVMS</sequence>
<dbReference type="AlphaFoldDB" id="A0A7S0FWP4"/>
<accession>A0A7S0FWP4</accession>
<gene>
    <name evidence="1" type="ORF">PBAH0796_LOCUS30964</name>
</gene>
<evidence type="ECO:0000313" key="1">
    <source>
        <dbReference type="EMBL" id="CAD8387276.1"/>
    </source>
</evidence>
<reference evidence="1" key="1">
    <citation type="submission" date="2021-01" db="EMBL/GenBank/DDBJ databases">
        <authorList>
            <person name="Corre E."/>
            <person name="Pelletier E."/>
            <person name="Niang G."/>
            <person name="Scheremetjew M."/>
            <person name="Finn R."/>
            <person name="Kale V."/>
            <person name="Holt S."/>
            <person name="Cochrane G."/>
            <person name="Meng A."/>
            <person name="Brown T."/>
            <person name="Cohen L."/>
        </authorList>
    </citation>
    <scope>NUCLEOTIDE SEQUENCE</scope>
    <source>
        <strain evidence="1">Pbaha01</strain>
    </source>
</reference>